<accession>A0A2P2QM69</accession>
<proteinExistence type="predicted"/>
<dbReference type="AlphaFoldDB" id="A0A2P2QM69"/>
<reference evidence="1" key="1">
    <citation type="submission" date="2018-02" db="EMBL/GenBank/DDBJ databases">
        <title>Rhizophora mucronata_Transcriptome.</title>
        <authorList>
            <person name="Meera S.P."/>
            <person name="Sreeshan A."/>
            <person name="Augustine A."/>
        </authorList>
    </citation>
    <scope>NUCLEOTIDE SEQUENCE</scope>
    <source>
        <tissue evidence="1">Leaf</tissue>
    </source>
</reference>
<name>A0A2P2QM69_RHIMU</name>
<sequence length="32" mass="3801">MYNTNAHLIFLVLLIPKKTTQQSCAFYLLMHF</sequence>
<evidence type="ECO:0000313" key="1">
    <source>
        <dbReference type="EMBL" id="MBX68102.1"/>
    </source>
</evidence>
<protein>
    <submittedName>
        <fullName evidence="1">Uncharacterized protein</fullName>
    </submittedName>
</protein>
<organism evidence="1">
    <name type="scientific">Rhizophora mucronata</name>
    <name type="common">Asiatic mangrove</name>
    <dbReference type="NCBI Taxonomy" id="61149"/>
    <lineage>
        <taxon>Eukaryota</taxon>
        <taxon>Viridiplantae</taxon>
        <taxon>Streptophyta</taxon>
        <taxon>Embryophyta</taxon>
        <taxon>Tracheophyta</taxon>
        <taxon>Spermatophyta</taxon>
        <taxon>Magnoliopsida</taxon>
        <taxon>eudicotyledons</taxon>
        <taxon>Gunneridae</taxon>
        <taxon>Pentapetalae</taxon>
        <taxon>rosids</taxon>
        <taxon>fabids</taxon>
        <taxon>Malpighiales</taxon>
        <taxon>Rhizophoraceae</taxon>
        <taxon>Rhizophora</taxon>
    </lineage>
</organism>
<dbReference type="EMBL" id="GGEC01087618">
    <property type="protein sequence ID" value="MBX68102.1"/>
    <property type="molecule type" value="Transcribed_RNA"/>
</dbReference>